<evidence type="ECO:0000313" key="2">
    <source>
        <dbReference type="Proteomes" id="UP001497623"/>
    </source>
</evidence>
<comment type="caution">
    <text evidence="1">The sequence shown here is derived from an EMBL/GenBank/DDBJ whole genome shotgun (WGS) entry which is preliminary data.</text>
</comment>
<proteinExistence type="predicted"/>
<dbReference type="Proteomes" id="UP001497623">
    <property type="component" value="Unassembled WGS sequence"/>
</dbReference>
<feature type="non-terminal residue" evidence="1">
    <location>
        <position position="109"/>
    </location>
</feature>
<sequence length="109" mass="12419">MRGNNKPIANVVDGNYTNKDIADNFHEKYQNLYSSVPDDEVLNVASKVNNLVNETCNRGLCKSPTCHDITSDILKKAILCLNNGKDDENYNIFSDHFIFASDMFYNFFI</sequence>
<protein>
    <submittedName>
        <fullName evidence="1">Uncharacterized protein</fullName>
    </submittedName>
</protein>
<keyword evidence="2" id="KW-1185">Reference proteome</keyword>
<name>A0AAV2Q8W7_MEGNR</name>
<evidence type="ECO:0000313" key="1">
    <source>
        <dbReference type="EMBL" id="CAL4074836.1"/>
    </source>
</evidence>
<dbReference type="EMBL" id="CAXKWB010004681">
    <property type="protein sequence ID" value="CAL4074836.1"/>
    <property type="molecule type" value="Genomic_DNA"/>
</dbReference>
<organism evidence="1 2">
    <name type="scientific">Meganyctiphanes norvegica</name>
    <name type="common">Northern krill</name>
    <name type="synonym">Thysanopoda norvegica</name>
    <dbReference type="NCBI Taxonomy" id="48144"/>
    <lineage>
        <taxon>Eukaryota</taxon>
        <taxon>Metazoa</taxon>
        <taxon>Ecdysozoa</taxon>
        <taxon>Arthropoda</taxon>
        <taxon>Crustacea</taxon>
        <taxon>Multicrustacea</taxon>
        <taxon>Malacostraca</taxon>
        <taxon>Eumalacostraca</taxon>
        <taxon>Eucarida</taxon>
        <taxon>Euphausiacea</taxon>
        <taxon>Euphausiidae</taxon>
        <taxon>Meganyctiphanes</taxon>
    </lineage>
</organism>
<reference evidence="1 2" key="1">
    <citation type="submission" date="2024-05" db="EMBL/GenBank/DDBJ databases">
        <authorList>
            <person name="Wallberg A."/>
        </authorList>
    </citation>
    <scope>NUCLEOTIDE SEQUENCE [LARGE SCALE GENOMIC DNA]</scope>
</reference>
<dbReference type="AlphaFoldDB" id="A0AAV2Q8W7"/>
<accession>A0AAV2Q8W7</accession>
<gene>
    <name evidence="1" type="ORF">MNOR_LOCUS9617</name>
</gene>